<dbReference type="GO" id="GO:0071111">
    <property type="term" value="F:cyclic-guanylate-specific phosphodiesterase activity"/>
    <property type="evidence" value="ECO:0007669"/>
    <property type="project" value="InterPro"/>
</dbReference>
<accession>A0A177MR58</accession>
<sequence length="300" mass="33535">MVENTIELLRDDLERALYLDLDEFKLEIQQQEVLSRFIGLKLRSEFQPVFDAGKSQGLLGYEALLRTSTGLEAVSPDFAFSWADNQGKLVKLDRVARTLHMLNYLNLPAEKGLLFLNVHPKLLVSVNTHGKVFEHILHLHSVPTTNVVLEIMENAVEADQQLLEAVDNYRDRGFQVAIDNFGSRHSNLDRLWRLSPSFVKLDLSIIHQAQTDAKIRRVLPKLIEIIQALGAQAIIEGIENEVQLDIALDAGGKLLQGYFLGRPAAAGHWQKPSAVVQDNPLMPGAPQHFGSFSVPAQHGM</sequence>
<dbReference type="Proteomes" id="UP000078090">
    <property type="component" value="Unassembled WGS sequence"/>
</dbReference>
<feature type="domain" description="EAL" evidence="1">
    <location>
        <begin position="23"/>
        <end position="277"/>
    </location>
</feature>
<dbReference type="Pfam" id="PF00563">
    <property type="entry name" value="EAL"/>
    <property type="match status" value="1"/>
</dbReference>
<dbReference type="EMBL" id="LUUG01000049">
    <property type="protein sequence ID" value="OAI07965.1"/>
    <property type="molecule type" value="Genomic_DNA"/>
</dbReference>
<reference evidence="2 3" key="1">
    <citation type="submission" date="2016-03" db="EMBL/GenBank/DDBJ databases">
        <authorList>
            <person name="Ploux O."/>
        </authorList>
    </citation>
    <scope>NUCLEOTIDE SEQUENCE [LARGE SCALE GENOMIC DNA]</scope>
    <source>
        <strain evidence="2 3">R-45363</strain>
    </source>
</reference>
<dbReference type="PROSITE" id="PS50883">
    <property type="entry name" value="EAL"/>
    <property type="match status" value="1"/>
</dbReference>
<dbReference type="CDD" id="cd01948">
    <property type="entry name" value="EAL"/>
    <property type="match status" value="1"/>
</dbReference>
<proteinExistence type="predicted"/>
<dbReference type="InterPro" id="IPR050706">
    <property type="entry name" value="Cyclic-di-GMP_PDE-like"/>
</dbReference>
<dbReference type="Gene3D" id="3.20.20.450">
    <property type="entry name" value="EAL domain"/>
    <property type="match status" value="1"/>
</dbReference>
<comment type="caution">
    <text evidence="2">The sequence shown here is derived from an EMBL/GenBank/DDBJ whole genome shotgun (WGS) entry which is preliminary data.</text>
</comment>
<dbReference type="SMART" id="SM00052">
    <property type="entry name" value="EAL"/>
    <property type="match status" value="1"/>
</dbReference>
<organism evidence="2 3">
    <name type="scientific">Methylomonas methanica</name>
    <dbReference type="NCBI Taxonomy" id="421"/>
    <lineage>
        <taxon>Bacteria</taxon>
        <taxon>Pseudomonadati</taxon>
        <taxon>Pseudomonadota</taxon>
        <taxon>Gammaproteobacteria</taxon>
        <taxon>Methylococcales</taxon>
        <taxon>Methylococcaceae</taxon>
        <taxon>Methylomonas</taxon>
    </lineage>
</organism>
<protein>
    <submittedName>
        <fullName evidence="2">Diguanylate phosphodiesterase</fullName>
    </submittedName>
</protein>
<evidence type="ECO:0000313" key="3">
    <source>
        <dbReference type="Proteomes" id="UP000078090"/>
    </source>
</evidence>
<dbReference type="PANTHER" id="PTHR33121">
    <property type="entry name" value="CYCLIC DI-GMP PHOSPHODIESTERASE PDEF"/>
    <property type="match status" value="1"/>
</dbReference>
<dbReference type="RefSeq" id="WP_064007423.1">
    <property type="nucleotide sequence ID" value="NZ_LUUG01000049.1"/>
</dbReference>
<evidence type="ECO:0000313" key="2">
    <source>
        <dbReference type="EMBL" id="OAI07965.1"/>
    </source>
</evidence>
<evidence type="ECO:0000259" key="1">
    <source>
        <dbReference type="PROSITE" id="PS50883"/>
    </source>
</evidence>
<dbReference type="AlphaFoldDB" id="A0A177MR58"/>
<dbReference type="OrthoDB" id="1673646at2"/>
<gene>
    <name evidence="2" type="ORF">A1332_00800</name>
</gene>
<dbReference type="InterPro" id="IPR001633">
    <property type="entry name" value="EAL_dom"/>
</dbReference>
<dbReference type="SUPFAM" id="SSF141868">
    <property type="entry name" value="EAL domain-like"/>
    <property type="match status" value="1"/>
</dbReference>
<dbReference type="InterPro" id="IPR035919">
    <property type="entry name" value="EAL_sf"/>
</dbReference>
<name>A0A177MR58_METMH</name>
<dbReference type="PANTHER" id="PTHR33121:SF76">
    <property type="entry name" value="SIGNALING PROTEIN"/>
    <property type="match status" value="1"/>
</dbReference>